<keyword evidence="1" id="KW-0813">Transport</keyword>
<feature type="transmembrane region" description="Helical" evidence="2">
    <location>
        <begin position="7"/>
        <end position="25"/>
    </location>
</feature>
<dbReference type="NCBIfam" id="TIGR00797">
    <property type="entry name" value="matE"/>
    <property type="match status" value="1"/>
</dbReference>
<feature type="transmembrane region" description="Helical" evidence="2">
    <location>
        <begin position="311"/>
        <end position="334"/>
    </location>
</feature>
<feature type="transmembrane region" description="Helical" evidence="2">
    <location>
        <begin position="340"/>
        <end position="364"/>
    </location>
</feature>
<dbReference type="InterPro" id="IPR050222">
    <property type="entry name" value="MATE_MdtK"/>
</dbReference>
<keyword evidence="2" id="KW-1133">Transmembrane helix</keyword>
<sequence>MNYTYKQIWLINFPVMMSILMEQLINITDAVFLGHVGEIELGASAIAGIYYLAVYMLGFGFSIGLQVMIARKNGEQDYQETGKIFFQGLLFLMGLALFLYLTVHIVSPVIFKRSINSPEIYQAIIRYLDWRSLGLLFSFPFLAIRSFLVGITYTRALSGAAIVAIGINIPLNYFLIFMQHLGISGAAIASSLAEGGSFITLCIYMWIKTDKIKYGLRTVYDGQLLIAVLKLSVWSMSHAFISVAPWFLFFVGIEHLGKTELAVSNITRSVSALFFVIVNSFAVTTGALVSNSIGAGEKANLFPICRKILKLGYSIGIPLIGIVLICHRSIIGIYTTDESLIQSAVAPLVVTLLNYSFALPGYVYLNAVGGTGKTKITFIFQAIATGIYLIYLYGLNNSTNTTLTLYLTAEYLFVILLALQSIVYLKRNTIKKQIK</sequence>
<feature type="transmembrane region" description="Helical" evidence="2">
    <location>
        <begin position="270"/>
        <end position="290"/>
    </location>
</feature>
<keyword evidence="2" id="KW-0472">Membrane</keyword>
<comment type="caution">
    <text evidence="3">The sequence shown here is derived from an EMBL/GenBank/DDBJ whole genome shotgun (WGS) entry which is preliminary data.</text>
</comment>
<feature type="transmembrane region" description="Helical" evidence="2">
    <location>
        <begin position="130"/>
        <end position="149"/>
    </location>
</feature>
<feature type="transmembrane region" description="Helical" evidence="2">
    <location>
        <begin position="156"/>
        <end position="177"/>
    </location>
</feature>
<feature type="transmembrane region" description="Helical" evidence="2">
    <location>
        <begin position="89"/>
        <end position="110"/>
    </location>
</feature>
<dbReference type="GO" id="GO:0005886">
    <property type="term" value="C:plasma membrane"/>
    <property type="evidence" value="ECO:0007669"/>
    <property type="project" value="TreeGrafter"/>
</dbReference>
<dbReference type="Pfam" id="PF01554">
    <property type="entry name" value="MatE"/>
    <property type="match status" value="2"/>
</dbReference>
<protein>
    <submittedName>
        <fullName evidence="3">MATE family efflux transporter</fullName>
    </submittedName>
</protein>
<accession>A0A412TKC3</accession>
<dbReference type="GO" id="GO:0015297">
    <property type="term" value="F:antiporter activity"/>
    <property type="evidence" value="ECO:0007669"/>
    <property type="project" value="InterPro"/>
</dbReference>
<evidence type="ECO:0000313" key="3">
    <source>
        <dbReference type="EMBL" id="RGU54238.1"/>
    </source>
</evidence>
<dbReference type="CDD" id="cd13133">
    <property type="entry name" value="MATE_like_7"/>
    <property type="match status" value="1"/>
</dbReference>
<dbReference type="EMBL" id="QRYC01000035">
    <property type="protein sequence ID" value="RGU54238.1"/>
    <property type="molecule type" value="Genomic_DNA"/>
</dbReference>
<dbReference type="PANTHER" id="PTHR43298">
    <property type="entry name" value="MULTIDRUG RESISTANCE PROTEIN NORM-RELATED"/>
    <property type="match status" value="1"/>
</dbReference>
<evidence type="ECO:0000256" key="1">
    <source>
        <dbReference type="ARBA" id="ARBA00022448"/>
    </source>
</evidence>
<keyword evidence="2" id="KW-0812">Transmembrane</keyword>
<dbReference type="PANTHER" id="PTHR43298:SF2">
    <property type="entry name" value="FMN_FAD EXPORTER YEEO-RELATED"/>
    <property type="match status" value="1"/>
</dbReference>
<dbReference type="GO" id="GO:0042910">
    <property type="term" value="F:xenobiotic transmembrane transporter activity"/>
    <property type="evidence" value="ECO:0007669"/>
    <property type="project" value="InterPro"/>
</dbReference>
<evidence type="ECO:0000256" key="2">
    <source>
        <dbReference type="SAM" id="Phobius"/>
    </source>
</evidence>
<dbReference type="InterPro" id="IPR002528">
    <property type="entry name" value="MATE_fam"/>
</dbReference>
<feature type="transmembrane region" description="Helical" evidence="2">
    <location>
        <begin position="45"/>
        <end position="69"/>
    </location>
</feature>
<feature type="transmembrane region" description="Helical" evidence="2">
    <location>
        <begin position="376"/>
        <end position="393"/>
    </location>
</feature>
<feature type="transmembrane region" description="Helical" evidence="2">
    <location>
        <begin position="228"/>
        <end position="250"/>
    </location>
</feature>
<feature type="transmembrane region" description="Helical" evidence="2">
    <location>
        <begin position="183"/>
        <end position="207"/>
    </location>
</feature>
<name>A0A412TKC3_9BACT</name>
<dbReference type="RefSeq" id="WP_046405941.1">
    <property type="nucleotide sequence ID" value="NZ_CABJFF010000016.1"/>
</dbReference>
<dbReference type="AlphaFoldDB" id="A0A412TKC3"/>
<proteinExistence type="predicted"/>
<feature type="transmembrane region" description="Helical" evidence="2">
    <location>
        <begin position="405"/>
        <end position="425"/>
    </location>
</feature>
<evidence type="ECO:0000313" key="4">
    <source>
        <dbReference type="Proteomes" id="UP000284243"/>
    </source>
</evidence>
<dbReference type="Proteomes" id="UP000284243">
    <property type="component" value="Unassembled WGS sequence"/>
</dbReference>
<organism evidence="3 4">
    <name type="scientific">Odoribacter splanchnicus</name>
    <dbReference type="NCBI Taxonomy" id="28118"/>
    <lineage>
        <taxon>Bacteria</taxon>
        <taxon>Pseudomonadati</taxon>
        <taxon>Bacteroidota</taxon>
        <taxon>Bacteroidia</taxon>
        <taxon>Bacteroidales</taxon>
        <taxon>Odoribacteraceae</taxon>
        <taxon>Odoribacter</taxon>
    </lineage>
</organism>
<gene>
    <name evidence="3" type="ORF">DWW57_16890</name>
</gene>
<reference evidence="3 4" key="1">
    <citation type="submission" date="2018-08" db="EMBL/GenBank/DDBJ databases">
        <title>A genome reference for cultivated species of the human gut microbiota.</title>
        <authorList>
            <person name="Zou Y."/>
            <person name="Xue W."/>
            <person name="Luo G."/>
        </authorList>
    </citation>
    <scope>NUCLEOTIDE SEQUENCE [LARGE SCALE GENOMIC DNA]</scope>
    <source>
        <strain evidence="3 4">AF16-14</strain>
    </source>
</reference>